<evidence type="ECO:0000256" key="5">
    <source>
        <dbReference type="SAM" id="MobiDB-lite"/>
    </source>
</evidence>
<sequence>MTASGLRELPLVAATGHRTLRTMCPMNCHPTYCGMVVEIENDRVLSIKGDLENPDSRGFLCLRGRSAVEIVDNPKRLLRPLMRDRREPGAWYEASWEAALDRIADGVRRATPAKTSVWSGHGVYANGYGGPLCTRFAHMLGAQAWVPAIVCWGLGGFGFSLTGVTEVNSMEDLARNSDLVLLWGANFASQANTAPRVLAARKRGATVIAIDVRRTDTFKHANRGFVLRPGTDAALALALMHVIIGEGRHDAAFLADHTVGFEELAAHVRPLTPEWAAAETGLAATDIVELARLYAASKRSVIVAGGSSMHKSGNSWHAARAIACLPALTGSLGKPGAGMGPRHSALSHGMGRSSIVPADRKSPEDSMVSEMSTILDQLEAGRIEALLMFGSNLASDFTDGNRVAAAMRRMPLVVGFDLFLNDTLRQFADVVLPGTSWLEDTGFKLTNTHGYLMDQGLNRRGEARPLSWVLGELADRLGMEGFFPWRSPAELVDALFDHDATRHAKVDEMRTAEPYIELAVGHVGHADLSFPTPSGKVEFVTRRAEELGVPALPVYEPAPENHLRAPQARRYPLVLTHGRTFTHFHGFYDHGRALPSLAQADPCPRLWLNPADAEQRGVADRGPIRLYNDRGEMKARAEVTDRVPPGVTWMHDGWAELNRLTSGARLVSDAAARAFPAGAASYEARIQVEAG</sequence>
<dbReference type="Pfam" id="PF04879">
    <property type="entry name" value="Molybdop_Fe4S4"/>
    <property type="match status" value="1"/>
</dbReference>
<organism evidence="7 8">
    <name type="scientific">Candidatus Dormiibacter inghamiae</name>
    <dbReference type="NCBI Taxonomy" id="3127013"/>
    <lineage>
        <taxon>Bacteria</taxon>
        <taxon>Bacillati</taxon>
        <taxon>Candidatus Dormiibacterota</taxon>
        <taxon>Candidatus Dormibacteria</taxon>
        <taxon>Candidatus Dormibacterales</taxon>
        <taxon>Candidatus Dormibacteraceae</taxon>
        <taxon>Candidatus Dormiibacter</taxon>
    </lineage>
</organism>
<dbReference type="Gene3D" id="3.30.2070.10">
    <property type="entry name" value="Formate dehydrogenase/DMSO reductase"/>
    <property type="match status" value="1"/>
</dbReference>
<feature type="region of interest" description="Disordered" evidence="5">
    <location>
        <begin position="336"/>
        <end position="366"/>
    </location>
</feature>
<dbReference type="GO" id="GO:0051536">
    <property type="term" value="F:iron-sulfur cluster binding"/>
    <property type="evidence" value="ECO:0007669"/>
    <property type="project" value="UniProtKB-KW"/>
</dbReference>
<dbReference type="PANTHER" id="PTHR43742">
    <property type="entry name" value="TRIMETHYLAMINE-N-OXIDE REDUCTASE"/>
    <property type="match status" value="1"/>
</dbReference>
<comment type="caution">
    <text evidence="7">The sequence shown here is derived from an EMBL/GenBank/DDBJ whole genome shotgun (WGS) entry which is preliminary data.</text>
</comment>
<evidence type="ECO:0000256" key="2">
    <source>
        <dbReference type="ARBA" id="ARBA00022723"/>
    </source>
</evidence>
<dbReference type="Gene3D" id="3.40.228.10">
    <property type="entry name" value="Dimethylsulfoxide Reductase, domain 2"/>
    <property type="match status" value="1"/>
</dbReference>
<evidence type="ECO:0000256" key="3">
    <source>
        <dbReference type="ARBA" id="ARBA00023004"/>
    </source>
</evidence>
<dbReference type="RefSeq" id="WP_338180005.1">
    <property type="nucleotide sequence ID" value="NZ_JAEKNQ010000040.1"/>
</dbReference>
<dbReference type="EMBL" id="JAEKNQ010000040">
    <property type="protein sequence ID" value="MBJ7603645.1"/>
    <property type="molecule type" value="Genomic_DNA"/>
</dbReference>
<dbReference type="InterPro" id="IPR050612">
    <property type="entry name" value="Prok_Mopterin_Oxidored"/>
</dbReference>
<dbReference type="InterPro" id="IPR006657">
    <property type="entry name" value="MoPterin_dinucl-bd_dom"/>
</dbReference>
<dbReference type="SUPFAM" id="SSF53706">
    <property type="entry name" value="Formate dehydrogenase/DMSO reductase, domains 1-3"/>
    <property type="match status" value="1"/>
</dbReference>
<dbReference type="GO" id="GO:0046872">
    <property type="term" value="F:metal ion binding"/>
    <property type="evidence" value="ECO:0007669"/>
    <property type="project" value="UniProtKB-KW"/>
</dbReference>
<evidence type="ECO:0000259" key="6">
    <source>
        <dbReference type="PROSITE" id="PS51669"/>
    </source>
</evidence>
<accession>A0A934KKD2</accession>
<evidence type="ECO:0000313" key="7">
    <source>
        <dbReference type="EMBL" id="MBJ7603645.1"/>
    </source>
</evidence>
<dbReference type="SMART" id="SM00926">
    <property type="entry name" value="Molybdop_Fe4S4"/>
    <property type="match status" value="1"/>
</dbReference>
<comment type="similarity">
    <text evidence="1">Belongs to the prokaryotic molybdopterin-containing oxidoreductase family.</text>
</comment>
<dbReference type="Gene3D" id="2.40.40.20">
    <property type="match status" value="1"/>
</dbReference>
<evidence type="ECO:0000313" key="8">
    <source>
        <dbReference type="Proteomes" id="UP000620075"/>
    </source>
</evidence>
<name>A0A934KKD2_9BACT</name>
<dbReference type="InterPro" id="IPR006656">
    <property type="entry name" value="Mopterin_OxRdtase"/>
</dbReference>
<evidence type="ECO:0000256" key="1">
    <source>
        <dbReference type="ARBA" id="ARBA00010312"/>
    </source>
</evidence>
<dbReference type="PANTHER" id="PTHR43742:SF6">
    <property type="entry name" value="OXIDOREDUCTASE YYAE-RELATED"/>
    <property type="match status" value="1"/>
</dbReference>
<keyword evidence="3" id="KW-0408">Iron</keyword>
<proteinExistence type="inferred from homology"/>
<dbReference type="PROSITE" id="PS51669">
    <property type="entry name" value="4FE4S_MOW_BIS_MGD"/>
    <property type="match status" value="1"/>
</dbReference>
<evidence type="ECO:0000256" key="4">
    <source>
        <dbReference type="ARBA" id="ARBA00023014"/>
    </source>
</evidence>
<dbReference type="GO" id="GO:0016491">
    <property type="term" value="F:oxidoreductase activity"/>
    <property type="evidence" value="ECO:0007669"/>
    <property type="project" value="InterPro"/>
</dbReference>
<dbReference type="InterPro" id="IPR009010">
    <property type="entry name" value="Asp_de-COase-like_dom_sf"/>
</dbReference>
<dbReference type="Pfam" id="PF00384">
    <property type="entry name" value="Molybdopterin"/>
    <property type="match status" value="1"/>
</dbReference>
<dbReference type="SUPFAM" id="SSF50692">
    <property type="entry name" value="ADC-like"/>
    <property type="match status" value="1"/>
</dbReference>
<feature type="domain" description="4Fe-4S Mo/W bis-MGD-type" evidence="6">
    <location>
        <begin position="17"/>
        <end position="75"/>
    </location>
</feature>
<dbReference type="Gene3D" id="3.40.50.740">
    <property type="match status" value="1"/>
</dbReference>
<reference evidence="7 8" key="1">
    <citation type="submission" date="2020-10" db="EMBL/GenBank/DDBJ databases">
        <title>Ca. Dormibacterota MAGs.</title>
        <authorList>
            <person name="Montgomery K."/>
        </authorList>
    </citation>
    <scope>NUCLEOTIDE SEQUENCE [LARGE SCALE GENOMIC DNA]</scope>
    <source>
        <strain evidence="7">SC8811_S16_3</strain>
    </source>
</reference>
<dbReference type="InterPro" id="IPR006963">
    <property type="entry name" value="Mopterin_OxRdtase_4Fe-4S_dom"/>
</dbReference>
<keyword evidence="2" id="KW-0479">Metal-binding</keyword>
<gene>
    <name evidence="7" type="ORF">JF888_10715</name>
</gene>
<dbReference type="CDD" id="cd02775">
    <property type="entry name" value="MopB_CT"/>
    <property type="match status" value="1"/>
</dbReference>
<keyword evidence="4" id="KW-0411">Iron-sulfur</keyword>
<dbReference type="AlphaFoldDB" id="A0A934KKD2"/>
<dbReference type="Proteomes" id="UP000620075">
    <property type="component" value="Unassembled WGS sequence"/>
</dbReference>
<dbReference type="Pfam" id="PF01568">
    <property type="entry name" value="Molydop_binding"/>
    <property type="match status" value="1"/>
</dbReference>
<dbReference type="Gene3D" id="2.20.25.90">
    <property type="entry name" value="ADC-like domains"/>
    <property type="match status" value="1"/>
</dbReference>
<protein>
    <submittedName>
        <fullName evidence="7">Molybdopterin-dependent oxidoreductase</fullName>
    </submittedName>
</protein>
<dbReference type="GO" id="GO:0043546">
    <property type="term" value="F:molybdopterin cofactor binding"/>
    <property type="evidence" value="ECO:0007669"/>
    <property type="project" value="InterPro"/>
</dbReference>